<dbReference type="InterPro" id="IPR006598">
    <property type="entry name" value="CAP10"/>
</dbReference>
<dbReference type="Pfam" id="PF05686">
    <property type="entry name" value="Glyco_transf_90"/>
    <property type="match status" value="1"/>
</dbReference>
<feature type="domain" description="Glycosyl transferase CAP10" evidence="1">
    <location>
        <begin position="324"/>
        <end position="640"/>
    </location>
</feature>
<evidence type="ECO:0000259" key="1">
    <source>
        <dbReference type="SMART" id="SM00672"/>
    </source>
</evidence>
<dbReference type="OrthoDB" id="541052at2759"/>
<evidence type="ECO:0000313" key="2">
    <source>
        <dbReference type="EMBL" id="KAG5167268.1"/>
    </source>
</evidence>
<sequence length="669" mass="78208">MHGPPASINSLLFHFPPTSTWAIDDMLRLNLRRSTRRPIFALLTFVAILTLTGQINAPISHAQDGLQEVKTRVKTRQIRTGSLASRVLSEQDKEERLEQHIYRKDGLLQVNPNGPHPIFELVREAQRAWDRKLERASTTLQEAVDEYYRRYQRMPPRGFGDWWEYVQKHNVQLPDEYDQIYRDLEPFWGMNPIDLQNIQRDWEAHRDSFTVGKDTFEEPISLKNHTFDDIGPNGMAKGAYEIMDLLKEVENSIPPFRAVFSPHDNPNLVTDRVFKNAAIRAAREGTFVDINNPPKSKALRWLSACPPESAARNQYINWGGEPFRLPLLMVKTFIHDHYRTMDPCEHPSHFLLHGQFISHGKGPEPQRILIPQFSYAPTMLHHDITPAMPINWMEDIAQQGNPEWDERGDTRLQWRGSNTGIWHSDEYRWDLAQRMRLVRWAGDIQEMEDEDLEYLGFAENISVLIPTEKGQKVGRAVRIPKKRWAPAMVDIAYAEKPVNCPPEMCEKLKKIFEYRQRQGMRAAGNYRYYIDVDGNAWSSRFKRLITSHGLVFKSTLYPEWYMDRVAPWVHYIPVQVDLSDLWDCLVFFRGDPQGKGAHEDMARKIAAAGREWSMTYWRKEDLTAYTFRLFLEYSRVMDPNRLSLYFEDVTPRTSRTGRNPKWRDYDGGA</sequence>
<dbReference type="AlphaFoldDB" id="A0A8H8CJ11"/>
<dbReference type="PANTHER" id="PTHR12203:SF118">
    <property type="entry name" value="BETA-1,2-XYLOSYLTRANSFERASE 1"/>
    <property type="match status" value="1"/>
</dbReference>
<name>A0A8H8CJ11_PSICU</name>
<protein>
    <recommendedName>
        <fullName evidence="1">Glycosyl transferase CAP10 domain-containing protein</fullName>
    </recommendedName>
</protein>
<proteinExistence type="predicted"/>
<gene>
    <name evidence="2" type="ORF">JR316_007615</name>
</gene>
<dbReference type="EMBL" id="JAFIQS010000007">
    <property type="protein sequence ID" value="KAG5167268.1"/>
    <property type="molecule type" value="Genomic_DNA"/>
</dbReference>
<comment type="caution">
    <text evidence="2">The sequence shown here is derived from an EMBL/GenBank/DDBJ whole genome shotgun (WGS) entry which is preliminary data.</text>
</comment>
<accession>A0A8H8CJ11</accession>
<organism evidence="2">
    <name type="scientific">Psilocybe cubensis</name>
    <name type="common">Psychedelic mushroom</name>
    <name type="synonym">Stropharia cubensis</name>
    <dbReference type="NCBI Taxonomy" id="181762"/>
    <lineage>
        <taxon>Eukaryota</taxon>
        <taxon>Fungi</taxon>
        <taxon>Dikarya</taxon>
        <taxon>Basidiomycota</taxon>
        <taxon>Agaricomycotina</taxon>
        <taxon>Agaricomycetes</taxon>
        <taxon>Agaricomycetidae</taxon>
        <taxon>Agaricales</taxon>
        <taxon>Agaricineae</taxon>
        <taxon>Strophariaceae</taxon>
        <taxon>Psilocybe</taxon>
    </lineage>
</organism>
<reference evidence="2" key="1">
    <citation type="submission" date="2021-02" db="EMBL/GenBank/DDBJ databases">
        <title>Psilocybe cubensis genome.</title>
        <authorList>
            <person name="Mckernan K.J."/>
            <person name="Crawford S."/>
            <person name="Trippe A."/>
            <person name="Kane L.T."/>
            <person name="Mclaughlin S."/>
        </authorList>
    </citation>
    <scope>NUCLEOTIDE SEQUENCE [LARGE SCALE GENOMIC DNA]</scope>
    <source>
        <strain evidence="2">MGC-MH-2018</strain>
    </source>
</reference>
<dbReference type="SMART" id="SM00672">
    <property type="entry name" value="CAP10"/>
    <property type="match status" value="1"/>
</dbReference>
<dbReference type="PANTHER" id="PTHR12203">
    <property type="entry name" value="KDEL LYS-ASP-GLU-LEU CONTAINING - RELATED"/>
    <property type="match status" value="1"/>
</dbReference>
<dbReference type="InterPro" id="IPR051091">
    <property type="entry name" value="O-Glucosyltr/Glycosyltrsf_90"/>
</dbReference>